<evidence type="ECO:0000313" key="8">
    <source>
        <dbReference type="Proteomes" id="UP001500928"/>
    </source>
</evidence>
<evidence type="ECO:0000256" key="5">
    <source>
        <dbReference type="ARBA" id="ARBA00038889"/>
    </source>
</evidence>
<organism evidence="7 8">
    <name type="scientific">Actinomycetospora chlora</name>
    <dbReference type="NCBI Taxonomy" id="663608"/>
    <lineage>
        <taxon>Bacteria</taxon>
        <taxon>Bacillati</taxon>
        <taxon>Actinomycetota</taxon>
        <taxon>Actinomycetes</taxon>
        <taxon>Pseudonocardiales</taxon>
        <taxon>Pseudonocardiaceae</taxon>
        <taxon>Actinomycetospora</taxon>
    </lineage>
</organism>
<dbReference type="SUPFAM" id="SSF51556">
    <property type="entry name" value="Metallo-dependent hydrolases"/>
    <property type="match status" value="1"/>
</dbReference>
<keyword evidence="8" id="KW-1185">Reference proteome</keyword>
<dbReference type="Pfam" id="PF04909">
    <property type="entry name" value="Amidohydro_2"/>
    <property type="match status" value="1"/>
</dbReference>
<dbReference type="Gene3D" id="3.20.20.140">
    <property type="entry name" value="Metal-dependent hydrolases"/>
    <property type="match status" value="1"/>
</dbReference>
<dbReference type="RefSeq" id="WP_345412625.1">
    <property type="nucleotide sequence ID" value="NZ_BAABHO010000009.1"/>
</dbReference>
<protein>
    <recommendedName>
        <fullName evidence="5">6-methylsalicylate decarboxylase</fullName>
        <ecNumber evidence="5">4.1.1.52</ecNumber>
    </recommendedName>
</protein>
<reference evidence="8" key="1">
    <citation type="journal article" date="2019" name="Int. J. Syst. Evol. Microbiol.">
        <title>The Global Catalogue of Microorganisms (GCM) 10K type strain sequencing project: providing services to taxonomists for standard genome sequencing and annotation.</title>
        <authorList>
            <consortium name="The Broad Institute Genomics Platform"/>
            <consortium name="The Broad Institute Genome Sequencing Center for Infectious Disease"/>
            <person name="Wu L."/>
            <person name="Ma J."/>
        </authorList>
    </citation>
    <scope>NUCLEOTIDE SEQUENCE [LARGE SCALE GENOMIC DNA]</scope>
    <source>
        <strain evidence="8">JCM 17979</strain>
    </source>
</reference>
<dbReference type="EMBL" id="BAABHO010000009">
    <property type="protein sequence ID" value="GAA4782918.1"/>
    <property type="molecule type" value="Genomic_DNA"/>
</dbReference>
<evidence type="ECO:0000256" key="1">
    <source>
        <dbReference type="ARBA" id="ARBA00022723"/>
    </source>
</evidence>
<evidence type="ECO:0000256" key="2">
    <source>
        <dbReference type="ARBA" id="ARBA00022833"/>
    </source>
</evidence>
<evidence type="ECO:0000256" key="4">
    <source>
        <dbReference type="ARBA" id="ARBA00036832"/>
    </source>
</evidence>
<dbReference type="InterPro" id="IPR032466">
    <property type="entry name" value="Metal_Hydrolase"/>
</dbReference>
<dbReference type="InterPro" id="IPR006680">
    <property type="entry name" value="Amidohydro-rel"/>
</dbReference>
<proteinExistence type="predicted"/>
<dbReference type="PANTHER" id="PTHR21240:SF29">
    <property type="entry name" value="AMIDOHYDROLASE-RELATED DOMAIN-CONTAINING PROTEIN"/>
    <property type="match status" value="1"/>
</dbReference>
<evidence type="ECO:0000256" key="3">
    <source>
        <dbReference type="ARBA" id="ARBA00023239"/>
    </source>
</evidence>
<accession>A0ABP9AML3</accession>
<dbReference type="InterPro" id="IPR032465">
    <property type="entry name" value="ACMSD"/>
</dbReference>
<feature type="domain" description="Amidohydrolase-related" evidence="6">
    <location>
        <begin position="4"/>
        <end position="311"/>
    </location>
</feature>
<dbReference type="EC" id="4.1.1.52" evidence="5"/>
<gene>
    <name evidence="7" type="ORF">GCM10023200_15440</name>
</gene>
<comment type="caution">
    <text evidence="7">The sequence shown here is derived from an EMBL/GenBank/DDBJ whole genome shotgun (WGS) entry which is preliminary data.</text>
</comment>
<name>A0ABP9AML3_9PSEU</name>
<evidence type="ECO:0000259" key="6">
    <source>
        <dbReference type="Pfam" id="PF04909"/>
    </source>
</evidence>
<sequence length="322" mass="34142">MSRVDVHAHFVPDVYREALAAAGIDRPDGIAGVPAWSAEEALATMESLDVERSYLSISSPGVHLGDDAAARTLARECNEAAAALARRHPGRFGWFASLPLPDVDAAVVEAGHALTTLGADGIVLETHTAGVYLGDPSLEPVYALAAARRVPVFVHPTTPWEAEHLALGYPRPMLEFLFDTTRSIAQLVLSGVLERHEDLRVIVPHAGAALPILANRIELLLPILSAPGQAPPSSMREALRRLHFDLAGAPVPELLGTLLAVADPDRVHYGSDYPFTPPDACVRLAEALDATDLLAGDLRAKVDRGNAEALFARAAETAAVAS</sequence>
<dbReference type="Proteomes" id="UP001500928">
    <property type="component" value="Unassembled WGS sequence"/>
</dbReference>
<evidence type="ECO:0000313" key="7">
    <source>
        <dbReference type="EMBL" id="GAA4782918.1"/>
    </source>
</evidence>
<comment type="catalytic activity">
    <reaction evidence="4">
        <text>6-methylsalicylate + H(+) = 3-methylphenol + CO2</text>
        <dbReference type="Rhea" id="RHEA:23112"/>
        <dbReference type="ChEBI" id="CHEBI:15378"/>
        <dbReference type="ChEBI" id="CHEBI:16526"/>
        <dbReference type="ChEBI" id="CHEBI:17231"/>
        <dbReference type="ChEBI" id="CHEBI:36658"/>
        <dbReference type="EC" id="4.1.1.52"/>
    </reaction>
    <physiologicalReaction direction="left-to-right" evidence="4">
        <dbReference type="Rhea" id="RHEA:23113"/>
    </physiologicalReaction>
</comment>
<dbReference type="PANTHER" id="PTHR21240">
    <property type="entry name" value="2-AMINO-3-CARBOXYLMUCONATE-6-SEMIALDEHYDE DECARBOXYLASE"/>
    <property type="match status" value="1"/>
</dbReference>
<keyword evidence="2" id="KW-0862">Zinc</keyword>
<keyword evidence="3" id="KW-0456">Lyase</keyword>
<keyword evidence="1" id="KW-0479">Metal-binding</keyword>